<dbReference type="PROSITE" id="PS50011">
    <property type="entry name" value="PROTEIN_KINASE_DOM"/>
    <property type="match status" value="1"/>
</dbReference>
<comment type="caution">
    <text evidence="4">The sequence shown here is derived from an EMBL/GenBank/DDBJ whole genome shotgun (WGS) entry which is preliminary data.</text>
</comment>
<dbReference type="EMBL" id="JBHFEH010000231">
    <property type="protein sequence ID" value="KAL2044059.1"/>
    <property type="molecule type" value="Genomic_DNA"/>
</dbReference>
<dbReference type="PANTHER" id="PTHR24173">
    <property type="entry name" value="ANKYRIN REPEAT CONTAINING"/>
    <property type="match status" value="1"/>
</dbReference>
<name>A0ABR4AH72_9LECA</name>
<evidence type="ECO:0000259" key="3">
    <source>
        <dbReference type="PROSITE" id="PS50011"/>
    </source>
</evidence>
<evidence type="ECO:0000313" key="4">
    <source>
        <dbReference type="EMBL" id="KAL2044059.1"/>
    </source>
</evidence>
<dbReference type="CDD" id="cd00180">
    <property type="entry name" value="PKc"/>
    <property type="match status" value="1"/>
</dbReference>
<sequence length="871" mass="99117">MASPSEHSSEMSLLELLKDAYSAQKNYQDKNFISYKTARRIVTDDRIDEWSKSHPLCLEHGLECPQRIDLIHKISRKNLFVFVVLVFAELEFLIKKLIASKSRDVMLFDTEFFERVCNSAGLSAEHKQGLVKYRSYVGVIFADNVTQDVPRDAVLPFLKRESLDRYGSYGVLYRVTVPGQHLRDYDDTAFIAEKRIRPMSDPSQSDWERLFREVQTLQKRRNHPNIIPLLASYTLETVESGYHVKTLHLLFPLAEMDLADWMTKPQIPFNVARLSKQERQAYLYRSTYALVSSVSYLHREVNGIVTAHHDLKPRNILVVHDKLKIADFGHSNLRPIIEGSATEGASGLGTYEYQPPEYWNQDGSRAQVKHGRAFDVWAMGCIIIELATLVVHDWHSGMVTAFRNERQKNQIRDRKSPGSVQDGSDVSFHNNLIVVKDWVGRLKGCGGSQQLNEVLDIAAGMLAPKPKNRPYMWEIQTDLYETLKPYDKFIPDLEGDLCVRPPFGDGPRMSNNLRPEIQEYTETPLHRAAKKNNRTRTIRLWELGWPLSLPDPNGETPRDVMKRSDNNELRKLENDVIIMLEAARTGNTAEIRKLFSRGLSPLMVNADGRSALYEAIISFQIEVIDCLLEIKAKEQLMLWDKAKLELPLHTAAKIGFMKALERVLKYYPDVNVSGDGYSTALYHAAKGCHSDVVRLLLKNKAQVLPPKLRDSISVETPLHAALQWGDRTEVCDIVELLLEADDGHECMERKDGWGMTPLLLAADNENVRCFKILLQHKASVHAVMHGGMNLLHILAIKGRHDLLRQCINNFSLEDFEGGDYGTTPLKKAQEFGHKEVARLLKSYMREAPRLGGSNSGLLALFRNGMEKLKGL</sequence>
<protein>
    <recommendedName>
        <fullName evidence="3">Protein kinase domain-containing protein</fullName>
    </recommendedName>
</protein>
<dbReference type="Pfam" id="PF00023">
    <property type="entry name" value="Ank"/>
    <property type="match status" value="1"/>
</dbReference>
<accession>A0ABR4AH72</accession>
<dbReference type="Gene3D" id="1.25.40.20">
    <property type="entry name" value="Ankyrin repeat-containing domain"/>
    <property type="match status" value="1"/>
</dbReference>
<dbReference type="PANTHER" id="PTHR24173:SF74">
    <property type="entry name" value="ANKYRIN REPEAT DOMAIN-CONTAINING PROTEIN 16"/>
    <property type="match status" value="1"/>
</dbReference>
<keyword evidence="1" id="KW-0677">Repeat</keyword>
<gene>
    <name evidence="4" type="ORF">ABVK25_012510</name>
</gene>
<evidence type="ECO:0000313" key="5">
    <source>
        <dbReference type="Proteomes" id="UP001590951"/>
    </source>
</evidence>
<keyword evidence="5" id="KW-1185">Reference proteome</keyword>
<dbReference type="Gene3D" id="3.30.200.20">
    <property type="entry name" value="Phosphorylase Kinase, domain 1"/>
    <property type="match status" value="1"/>
</dbReference>
<dbReference type="Pfam" id="PF12796">
    <property type="entry name" value="Ank_2"/>
    <property type="match status" value="1"/>
</dbReference>
<dbReference type="SUPFAM" id="SSF48403">
    <property type="entry name" value="Ankyrin repeat"/>
    <property type="match status" value="1"/>
</dbReference>
<dbReference type="SMART" id="SM00248">
    <property type="entry name" value="ANK"/>
    <property type="match status" value="8"/>
</dbReference>
<dbReference type="Gene3D" id="1.10.510.10">
    <property type="entry name" value="Transferase(Phosphotransferase) domain 1"/>
    <property type="match status" value="1"/>
</dbReference>
<organism evidence="4 5">
    <name type="scientific">Lepraria finkii</name>
    <dbReference type="NCBI Taxonomy" id="1340010"/>
    <lineage>
        <taxon>Eukaryota</taxon>
        <taxon>Fungi</taxon>
        <taxon>Dikarya</taxon>
        <taxon>Ascomycota</taxon>
        <taxon>Pezizomycotina</taxon>
        <taxon>Lecanoromycetes</taxon>
        <taxon>OSLEUM clade</taxon>
        <taxon>Lecanoromycetidae</taxon>
        <taxon>Lecanorales</taxon>
        <taxon>Lecanorineae</taxon>
        <taxon>Stereocaulaceae</taxon>
        <taxon>Lepraria</taxon>
    </lineage>
</organism>
<dbReference type="SUPFAM" id="SSF56112">
    <property type="entry name" value="Protein kinase-like (PK-like)"/>
    <property type="match status" value="1"/>
</dbReference>
<keyword evidence="2" id="KW-0040">ANK repeat</keyword>
<dbReference type="InterPro" id="IPR036770">
    <property type="entry name" value="Ankyrin_rpt-contain_sf"/>
</dbReference>
<evidence type="ECO:0000256" key="2">
    <source>
        <dbReference type="ARBA" id="ARBA00023043"/>
    </source>
</evidence>
<reference evidence="4 5" key="1">
    <citation type="submission" date="2024-09" db="EMBL/GenBank/DDBJ databases">
        <title>Rethinking Asexuality: The Enigmatic Case of Functional Sexual Genes in Lepraria (Stereocaulaceae).</title>
        <authorList>
            <person name="Doellman M."/>
            <person name="Sun Y."/>
            <person name="Barcenas-Pena A."/>
            <person name="Lumbsch H.T."/>
            <person name="Grewe F."/>
        </authorList>
    </citation>
    <scope>NUCLEOTIDE SEQUENCE [LARGE SCALE GENOMIC DNA]</scope>
    <source>
        <strain evidence="4 5">Grewe 0041</strain>
    </source>
</reference>
<feature type="domain" description="Protein kinase" evidence="3">
    <location>
        <begin position="158"/>
        <end position="483"/>
    </location>
</feature>
<dbReference type="InterPro" id="IPR011009">
    <property type="entry name" value="Kinase-like_dom_sf"/>
</dbReference>
<evidence type="ECO:0000256" key="1">
    <source>
        <dbReference type="ARBA" id="ARBA00022737"/>
    </source>
</evidence>
<dbReference type="InterPro" id="IPR000719">
    <property type="entry name" value="Prot_kinase_dom"/>
</dbReference>
<dbReference type="Proteomes" id="UP001590951">
    <property type="component" value="Unassembled WGS sequence"/>
</dbReference>
<dbReference type="Pfam" id="PF00069">
    <property type="entry name" value="Pkinase"/>
    <property type="match status" value="1"/>
</dbReference>
<dbReference type="SMART" id="SM00220">
    <property type="entry name" value="S_TKc"/>
    <property type="match status" value="1"/>
</dbReference>
<proteinExistence type="predicted"/>
<dbReference type="InterPro" id="IPR002110">
    <property type="entry name" value="Ankyrin_rpt"/>
</dbReference>